<evidence type="ECO:0000313" key="5">
    <source>
        <dbReference type="EMBL" id="CAG9808311.1"/>
    </source>
</evidence>
<dbReference type="Proteomes" id="UP001153620">
    <property type="component" value="Chromosome 3"/>
</dbReference>
<organism evidence="5 6">
    <name type="scientific">Chironomus riparius</name>
    <dbReference type="NCBI Taxonomy" id="315576"/>
    <lineage>
        <taxon>Eukaryota</taxon>
        <taxon>Metazoa</taxon>
        <taxon>Ecdysozoa</taxon>
        <taxon>Arthropoda</taxon>
        <taxon>Hexapoda</taxon>
        <taxon>Insecta</taxon>
        <taxon>Pterygota</taxon>
        <taxon>Neoptera</taxon>
        <taxon>Endopterygota</taxon>
        <taxon>Diptera</taxon>
        <taxon>Nematocera</taxon>
        <taxon>Chironomoidea</taxon>
        <taxon>Chironomidae</taxon>
        <taxon>Chironominae</taxon>
        <taxon>Chironomus</taxon>
    </lineage>
</organism>
<evidence type="ECO:0000256" key="2">
    <source>
        <dbReference type="ARBA" id="ARBA00023239"/>
    </source>
</evidence>
<protein>
    <recommendedName>
        <fullName evidence="1">gamma-glutamylcyclotransferase</fullName>
        <ecNumber evidence="1">4.3.2.9</ecNumber>
    </recommendedName>
</protein>
<name>A0A9N9S245_9DIPT</name>
<keyword evidence="2" id="KW-0456">Lyase</keyword>
<proteinExistence type="predicted"/>
<dbReference type="EC" id="4.3.2.9" evidence="1"/>
<dbReference type="GO" id="GO:0003839">
    <property type="term" value="F:gamma-glutamylcyclotransferase activity"/>
    <property type="evidence" value="ECO:0007669"/>
    <property type="project" value="UniProtKB-EC"/>
</dbReference>
<sequence length="187" mass="21636">MSFFYYFGYGSNLLTKRIRVQNKTAERVGVGKLENFRLDFADSALEKRYYSPTWNGSPATIIENEGSCVYGAVWKINNCDLEELDRQEGVESNIYKPLELKIYVQELQNEVLCRSYQLVCNPKTPIDPQNRPYERQPSKTYLTVILNGAIESNLPNDYFAFLKKFQHNGNRALDLNLESSLDLKEIL</sequence>
<gene>
    <name evidence="5" type="ORF">CHIRRI_LOCUS11153</name>
</gene>
<feature type="active site" description="Proton acceptor" evidence="3">
    <location>
        <position position="88"/>
    </location>
</feature>
<dbReference type="AlphaFoldDB" id="A0A9N9S245"/>
<feature type="binding site" evidence="4">
    <location>
        <begin position="6"/>
        <end position="11"/>
    </location>
    <ligand>
        <name>substrate</name>
    </ligand>
</feature>
<dbReference type="InterPro" id="IPR036568">
    <property type="entry name" value="GGCT-like_sf"/>
</dbReference>
<dbReference type="SUPFAM" id="SSF110857">
    <property type="entry name" value="Gamma-glutamyl cyclotransferase-like"/>
    <property type="match status" value="1"/>
</dbReference>
<keyword evidence="6" id="KW-1185">Reference proteome</keyword>
<accession>A0A9N9S245</accession>
<evidence type="ECO:0000256" key="3">
    <source>
        <dbReference type="PIRSR" id="PIRSR617939-1"/>
    </source>
</evidence>
<dbReference type="EMBL" id="OU895879">
    <property type="protein sequence ID" value="CAG9808311.1"/>
    <property type="molecule type" value="Genomic_DNA"/>
</dbReference>
<dbReference type="InterPro" id="IPR013024">
    <property type="entry name" value="GGCT-like"/>
</dbReference>
<evidence type="ECO:0000256" key="1">
    <source>
        <dbReference type="ARBA" id="ARBA00012346"/>
    </source>
</evidence>
<dbReference type="InterPro" id="IPR017939">
    <property type="entry name" value="G-Glutamylcylcotransferase"/>
</dbReference>
<dbReference type="Gene3D" id="3.10.490.10">
    <property type="entry name" value="Gamma-glutamyl cyclotransferase-like"/>
    <property type="match status" value="1"/>
</dbReference>
<dbReference type="PANTHER" id="PTHR12935">
    <property type="entry name" value="GAMMA-GLUTAMYLCYCLOTRANSFERASE"/>
    <property type="match status" value="1"/>
</dbReference>
<evidence type="ECO:0000313" key="6">
    <source>
        <dbReference type="Proteomes" id="UP001153620"/>
    </source>
</evidence>
<dbReference type="PANTHER" id="PTHR12935:SF0">
    <property type="entry name" value="GAMMA-GLUTAMYLCYCLOTRANSFERASE"/>
    <property type="match status" value="1"/>
</dbReference>
<dbReference type="CDD" id="cd06661">
    <property type="entry name" value="GGCT_like"/>
    <property type="match status" value="1"/>
</dbReference>
<reference evidence="5" key="1">
    <citation type="submission" date="2022-01" db="EMBL/GenBank/DDBJ databases">
        <authorList>
            <person name="King R."/>
        </authorList>
    </citation>
    <scope>NUCLEOTIDE SEQUENCE</scope>
</reference>
<dbReference type="OrthoDB" id="2924818at2759"/>
<feature type="binding site" evidence="4">
    <location>
        <position position="141"/>
    </location>
    <ligand>
        <name>substrate</name>
    </ligand>
</feature>
<reference evidence="5" key="2">
    <citation type="submission" date="2022-10" db="EMBL/GenBank/DDBJ databases">
        <authorList>
            <consortium name="ENA_rothamsted_submissions"/>
            <consortium name="culmorum"/>
            <person name="King R."/>
        </authorList>
    </citation>
    <scope>NUCLEOTIDE SEQUENCE</scope>
</reference>
<evidence type="ECO:0000256" key="4">
    <source>
        <dbReference type="PIRSR" id="PIRSR617939-2"/>
    </source>
</evidence>
<dbReference type="Pfam" id="PF13772">
    <property type="entry name" value="AIG2_2"/>
    <property type="match status" value="1"/>
</dbReference>